<dbReference type="InterPro" id="IPR001584">
    <property type="entry name" value="Integrase_cat-core"/>
</dbReference>
<evidence type="ECO:0000313" key="9">
    <source>
        <dbReference type="EMBL" id="VCY81656.1"/>
    </source>
</evidence>
<evidence type="ECO:0000313" key="10">
    <source>
        <dbReference type="Proteomes" id="UP000281521"/>
    </source>
</evidence>
<evidence type="ECO:0000256" key="2">
    <source>
        <dbReference type="ARBA" id="ARBA00023125"/>
    </source>
</evidence>
<evidence type="ECO:0000256" key="5">
    <source>
        <dbReference type="ARBA" id="ARBA00043964"/>
    </source>
</evidence>
<dbReference type="Pfam" id="PF13276">
    <property type="entry name" value="HTH_21"/>
    <property type="match status" value="1"/>
</dbReference>
<dbReference type="PANTHER" id="PTHR46889">
    <property type="entry name" value="TRANSPOSASE INSF FOR INSERTION SEQUENCE IS3B-RELATED"/>
    <property type="match status" value="1"/>
</dbReference>
<dbReference type="Proteomes" id="UP000567387">
    <property type="component" value="Unassembled WGS sequence"/>
</dbReference>
<keyword evidence="2" id="KW-0238">DNA-binding</keyword>
<evidence type="ECO:0000313" key="7">
    <source>
        <dbReference type="EMBL" id="EFA8787169.1"/>
    </source>
</evidence>
<dbReference type="EMBL" id="AASCBU010000052">
    <property type="protein sequence ID" value="EFA8787169.1"/>
    <property type="molecule type" value="Genomic_DNA"/>
</dbReference>
<dbReference type="Pfam" id="PF13333">
    <property type="entry name" value="rve_2"/>
    <property type="match status" value="1"/>
</dbReference>
<proteinExistence type="inferred from homology"/>
<sequence length="288" mass="33543">MKYVFIEKHQAEFSIKAMCRVLRVARSGWYTWCQRRTRISTRQQFRQHCDSVVLAAFTRSKQRYGAPRLTDELRAQGYPFNVKTVAASLRRQGLRAKASRKFSPVSYRAHGLPVSENLLEQDFYTSGPNQKWAGDITYLRTDEGWLYLAVVIDLWSRAVIGWSMSPRMTAQLACDALQMALWRRTRPRNVIVHTDRGGQYCSADYQAQLKRHNLRGSMSAKGCCYDNACVESFFHSLKVECIHGEHFISREIMRATVFNYIECDYNRWRRHSWCGGLSPEQFENKNLA</sequence>
<dbReference type="InterPro" id="IPR036397">
    <property type="entry name" value="RNaseH_sf"/>
</dbReference>
<dbReference type="Pfam" id="PF00665">
    <property type="entry name" value="rve"/>
    <property type="match status" value="1"/>
</dbReference>
<dbReference type="InterPro" id="IPR050900">
    <property type="entry name" value="Transposase_IS3/IS150/IS904"/>
</dbReference>
<dbReference type="NCBIfam" id="NF033516">
    <property type="entry name" value="transpos_IS3"/>
    <property type="match status" value="1"/>
</dbReference>
<dbReference type="GO" id="GO:0003677">
    <property type="term" value="F:DNA binding"/>
    <property type="evidence" value="ECO:0007669"/>
    <property type="project" value="UniProtKB-KW"/>
</dbReference>
<dbReference type="OMA" id="PEQVIVH"/>
<dbReference type="FunFam" id="3.30.420.10:FF:000030">
    <property type="entry name" value="IS3, transposase orfB"/>
    <property type="match status" value="1"/>
</dbReference>
<dbReference type="EMBL" id="UWXJ01000001">
    <property type="protein sequence ID" value="VCY81656.1"/>
    <property type="molecule type" value="Genomic_DNA"/>
</dbReference>
<dbReference type="GO" id="GO:0032196">
    <property type="term" value="P:transposition"/>
    <property type="evidence" value="ECO:0007669"/>
    <property type="project" value="UniProtKB-KW"/>
</dbReference>
<dbReference type="Proteomes" id="UP000281521">
    <property type="component" value="Unassembled WGS sequence"/>
</dbReference>
<feature type="domain" description="Integrase catalytic" evidence="6">
    <location>
        <begin position="124"/>
        <end position="287"/>
    </location>
</feature>
<dbReference type="InterPro" id="IPR025948">
    <property type="entry name" value="HTH-like_dom"/>
</dbReference>
<reference evidence="8" key="1">
    <citation type="submission" date="2018-02" db="EMBL/GenBank/DDBJ databases">
        <authorList>
            <person name="Cea G.-C."/>
            <person name="William W."/>
        </authorList>
    </citation>
    <scope>NUCLEOTIDE SEQUENCE</scope>
    <source>
        <strain evidence="8">657</strain>
        <plasmid evidence="8">RCS50_p</plasmid>
    </source>
</reference>
<protein>
    <submittedName>
        <fullName evidence="7">IS3 family transposase</fullName>
    </submittedName>
    <submittedName>
        <fullName evidence="9">Transposase (Identified by ISEscan HMM)</fullName>
    </submittedName>
    <submittedName>
        <fullName evidence="8">Transposase ORFB, IS3</fullName>
    </submittedName>
</protein>
<keyword evidence="1" id="KW-0815">Transposition</keyword>
<dbReference type="InterPro" id="IPR048020">
    <property type="entry name" value="Transpos_IS3"/>
</dbReference>
<evidence type="ECO:0000256" key="3">
    <source>
        <dbReference type="ARBA" id="ARBA00023172"/>
    </source>
</evidence>
<keyword evidence="8" id="KW-0614">Plasmid</keyword>
<comment type="similarity">
    <text evidence="5">Belongs to the transposase IS3/IS150/IS904 family.</text>
</comment>
<accession>A0A2P9E8Y8</accession>
<dbReference type="PANTHER" id="PTHR46889:SF6">
    <property type="entry name" value="TRANSPOSASE INSF FOR INSERTION SEQUENCE IS3B"/>
    <property type="match status" value="1"/>
</dbReference>
<dbReference type="SUPFAM" id="SSF53098">
    <property type="entry name" value="Ribonuclease H-like"/>
    <property type="match status" value="1"/>
</dbReference>
<dbReference type="GO" id="GO:0006310">
    <property type="term" value="P:DNA recombination"/>
    <property type="evidence" value="ECO:0007669"/>
    <property type="project" value="UniProtKB-KW"/>
</dbReference>
<evidence type="ECO:0000313" key="11">
    <source>
        <dbReference type="Proteomes" id="UP000567387"/>
    </source>
</evidence>
<dbReference type="PROSITE" id="PS50994">
    <property type="entry name" value="INTEGRASE"/>
    <property type="match status" value="1"/>
</dbReference>
<gene>
    <name evidence="8" type="primary">orfB</name>
    <name evidence="9" type="ORF">BANRA_00280</name>
    <name evidence="7" type="ORF">C2R31_005130</name>
    <name evidence="8" type="ORF">RCS50_P0045</name>
</gene>
<keyword evidence="3" id="KW-0233">DNA recombination</keyword>
<geneLocation type="plasmid" evidence="8">
    <name>RCS50_p</name>
</geneLocation>
<reference evidence="7 11" key="2">
    <citation type="submission" date="2018-08" db="EMBL/GenBank/DDBJ databases">
        <authorList>
            <consortium name="PulseNet: The National Subtyping Network for Foodborne Disease Surveillance"/>
            <person name="Tarr C.L."/>
            <person name="Trees E."/>
            <person name="Katz L.S."/>
            <person name="Carleton-Romer H.A."/>
            <person name="Stroika S."/>
            <person name="Kucerova Z."/>
            <person name="Roache K.F."/>
            <person name="Sabol A.L."/>
            <person name="Besser J."/>
            <person name="Gerner-Smidt P."/>
        </authorList>
    </citation>
    <scope>NUCLEOTIDE SEQUENCE [LARGE SCALE GENOMIC DNA]</scope>
    <source>
        <strain evidence="7 11">PNUSAE011918</strain>
    </source>
</reference>
<reference evidence="9 10" key="3">
    <citation type="submission" date="2018-10" db="EMBL/GenBank/DDBJ databases">
        <authorList>
            <person name="Noll B N."/>
        </authorList>
    </citation>
    <scope>NUCLEOTIDE SEQUENCE [LARGE SCALE GENOMIC DNA]</scope>
    <source>
        <strain evidence="9">Ecoli022</strain>
    </source>
</reference>
<dbReference type="GO" id="GO:0015074">
    <property type="term" value="P:DNA integration"/>
    <property type="evidence" value="ECO:0007669"/>
    <property type="project" value="InterPro"/>
</dbReference>
<evidence type="ECO:0000259" key="6">
    <source>
        <dbReference type="PROSITE" id="PS50994"/>
    </source>
</evidence>
<evidence type="ECO:0000256" key="4">
    <source>
        <dbReference type="ARBA" id="ARBA00037276"/>
    </source>
</evidence>
<organism evidence="9 10">
    <name type="scientific">Escherichia coli</name>
    <dbReference type="NCBI Taxonomy" id="562"/>
    <lineage>
        <taxon>Bacteria</taxon>
        <taxon>Pseudomonadati</taxon>
        <taxon>Pseudomonadota</taxon>
        <taxon>Gammaproteobacteria</taxon>
        <taxon>Enterobacterales</taxon>
        <taxon>Enterobacteriaceae</taxon>
        <taxon>Escherichia</taxon>
    </lineage>
</organism>
<dbReference type="AlphaFoldDB" id="A0A2P9E8Y8"/>
<name>A0A2P9E8Y8_ECOLX</name>
<comment type="function">
    <text evidence="4">Involved in the transposition of the insertion sequence IS3.</text>
</comment>
<dbReference type="InterPro" id="IPR012337">
    <property type="entry name" value="RNaseH-like_sf"/>
</dbReference>
<dbReference type="Gene3D" id="3.30.420.10">
    <property type="entry name" value="Ribonuclease H-like superfamily/Ribonuclease H"/>
    <property type="match status" value="1"/>
</dbReference>
<evidence type="ECO:0000313" key="8">
    <source>
        <dbReference type="EMBL" id="SPD99852.1"/>
    </source>
</evidence>
<evidence type="ECO:0000256" key="1">
    <source>
        <dbReference type="ARBA" id="ARBA00022578"/>
    </source>
</evidence>
<dbReference type="EMBL" id="LT985261">
    <property type="protein sequence ID" value="SPD99852.1"/>
    <property type="molecule type" value="Genomic_DNA"/>
</dbReference>